<proteinExistence type="predicted"/>
<organism evidence="2 3">
    <name type="scientific">Vitis vinifera</name>
    <name type="common">Grape</name>
    <dbReference type="NCBI Taxonomy" id="29760"/>
    <lineage>
        <taxon>Eukaryota</taxon>
        <taxon>Viridiplantae</taxon>
        <taxon>Streptophyta</taxon>
        <taxon>Embryophyta</taxon>
        <taxon>Tracheophyta</taxon>
        <taxon>Spermatophyta</taxon>
        <taxon>Magnoliopsida</taxon>
        <taxon>eudicotyledons</taxon>
        <taxon>Gunneridae</taxon>
        <taxon>Pentapetalae</taxon>
        <taxon>rosids</taxon>
        <taxon>Vitales</taxon>
        <taxon>Vitaceae</taxon>
        <taxon>Viteae</taxon>
        <taxon>Vitis</taxon>
    </lineage>
</organism>
<gene>
    <name evidence="2" type="ORF">CK203_045957</name>
</gene>
<evidence type="ECO:0000256" key="1">
    <source>
        <dbReference type="SAM" id="MobiDB-lite"/>
    </source>
</evidence>
<dbReference type="Proteomes" id="UP000288805">
    <property type="component" value="Unassembled WGS sequence"/>
</dbReference>
<comment type="caution">
    <text evidence="2">The sequence shown here is derived from an EMBL/GenBank/DDBJ whole genome shotgun (WGS) entry which is preliminary data.</text>
</comment>
<protein>
    <submittedName>
        <fullName evidence="2">Uncharacterized protein</fullName>
    </submittedName>
</protein>
<dbReference type="EMBL" id="QGNW01000142">
    <property type="protein sequence ID" value="RVW91743.1"/>
    <property type="molecule type" value="Genomic_DNA"/>
</dbReference>
<reference evidence="2 3" key="1">
    <citation type="journal article" date="2018" name="PLoS Genet.">
        <title>Population sequencing reveals clonal diversity and ancestral inbreeding in the grapevine cultivar Chardonnay.</title>
        <authorList>
            <person name="Roach M.J."/>
            <person name="Johnson D.L."/>
            <person name="Bohlmann J."/>
            <person name="van Vuuren H.J."/>
            <person name="Jones S.J."/>
            <person name="Pretorius I.S."/>
            <person name="Schmidt S.A."/>
            <person name="Borneman A.R."/>
        </authorList>
    </citation>
    <scope>NUCLEOTIDE SEQUENCE [LARGE SCALE GENOMIC DNA]</scope>
    <source>
        <strain evidence="3">cv. Chardonnay</strain>
        <tissue evidence="2">Leaf</tissue>
    </source>
</reference>
<feature type="region of interest" description="Disordered" evidence="1">
    <location>
        <begin position="180"/>
        <end position="201"/>
    </location>
</feature>
<dbReference type="AlphaFoldDB" id="A0A438I4W6"/>
<accession>A0A438I4W6</accession>
<evidence type="ECO:0000313" key="2">
    <source>
        <dbReference type="EMBL" id="RVW91743.1"/>
    </source>
</evidence>
<sequence length="312" mass="34763">MPRHEEVASNSTRACGKKMRNLEMGILEMGFENEFKFQIVLLTWGELLITWRNLGAIWKGEKEIDDGESTGEEWPGESSNLPGPTSVYLLGPTFVAFWILEIDDGENTGAEWPGESSNLPGPTSVYLLGPTFVCFFGYCSTTSSIIKNKFGDGNVMCPLISSRAELEDFQKLQIEVASEPQKRYQQNPLSEEEKMGRNSKAHARENGYYGKKFLECPSEKTFETRPTSFSQEPSWDRFGPTSVPDASSIPAPVSASLEPSKGDQVVEIVEDTPADQYSECFLQELLRDQEPSNCFMENIFTASPDADGSQNI</sequence>
<name>A0A438I4W6_VITVI</name>
<evidence type="ECO:0000313" key="3">
    <source>
        <dbReference type="Proteomes" id="UP000288805"/>
    </source>
</evidence>